<comment type="caution">
    <text evidence="3">The sequence shown here is derived from an EMBL/GenBank/DDBJ whole genome shotgun (WGS) entry which is preliminary data.</text>
</comment>
<keyword evidence="1" id="KW-0547">Nucleotide-binding</keyword>
<dbReference type="GO" id="GO:0007264">
    <property type="term" value="P:small GTPase-mediated signal transduction"/>
    <property type="evidence" value="ECO:0007669"/>
    <property type="project" value="InterPro"/>
</dbReference>
<dbReference type="AlphaFoldDB" id="A0AAW0CKR3"/>
<protein>
    <submittedName>
        <fullName evidence="3">P-loop containing nucleoside triphosphate hydrolase protein</fullName>
    </submittedName>
</protein>
<dbReference type="SMART" id="SM00174">
    <property type="entry name" value="RHO"/>
    <property type="match status" value="1"/>
</dbReference>
<dbReference type="InterPro" id="IPR003578">
    <property type="entry name" value="Small_GTPase_Rho"/>
</dbReference>
<gene>
    <name evidence="3" type="ORF">R3P38DRAFT_2900279</name>
</gene>
<dbReference type="PROSITE" id="PS51420">
    <property type="entry name" value="RHO"/>
    <property type="match status" value="1"/>
</dbReference>
<name>A0AAW0CKR3_9AGAR</name>
<organism evidence="3 4">
    <name type="scientific">Favolaschia claudopus</name>
    <dbReference type="NCBI Taxonomy" id="2862362"/>
    <lineage>
        <taxon>Eukaryota</taxon>
        <taxon>Fungi</taxon>
        <taxon>Dikarya</taxon>
        <taxon>Basidiomycota</taxon>
        <taxon>Agaricomycotina</taxon>
        <taxon>Agaricomycetes</taxon>
        <taxon>Agaricomycetidae</taxon>
        <taxon>Agaricales</taxon>
        <taxon>Marasmiineae</taxon>
        <taxon>Mycenaceae</taxon>
        <taxon>Favolaschia</taxon>
    </lineage>
</organism>
<keyword evidence="4" id="KW-1185">Reference proteome</keyword>
<reference evidence="3 4" key="1">
    <citation type="journal article" date="2024" name="J Genomics">
        <title>Draft genome sequencing and assembly of Favolaschia claudopus CIRM-BRFM 2984 isolated from oak limbs.</title>
        <authorList>
            <person name="Navarro D."/>
            <person name="Drula E."/>
            <person name="Chaduli D."/>
            <person name="Cazenave R."/>
            <person name="Ahrendt S."/>
            <person name="Wang J."/>
            <person name="Lipzen A."/>
            <person name="Daum C."/>
            <person name="Barry K."/>
            <person name="Grigoriev I.V."/>
            <person name="Favel A."/>
            <person name="Rosso M.N."/>
            <person name="Martin F."/>
        </authorList>
    </citation>
    <scope>NUCLEOTIDE SEQUENCE [LARGE SCALE GENOMIC DNA]</scope>
    <source>
        <strain evidence="3 4">CIRM-BRFM 2984</strain>
    </source>
</reference>
<evidence type="ECO:0000313" key="3">
    <source>
        <dbReference type="EMBL" id="KAK7039539.1"/>
    </source>
</evidence>
<dbReference type="GO" id="GO:0005525">
    <property type="term" value="F:GTP binding"/>
    <property type="evidence" value="ECO:0007669"/>
    <property type="project" value="UniProtKB-KW"/>
</dbReference>
<proteinExistence type="predicted"/>
<dbReference type="InterPro" id="IPR027417">
    <property type="entry name" value="P-loop_NTPase"/>
</dbReference>
<accession>A0AAW0CKR3</accession>
<dbReference type="InterPro" id="IPR001806">
    <property type="entry name" value="Small_GTPase"/>
</dbReference>
<dbReference type="CDD" id="cd00157">
    <property type="entry name" value="Rho"/>
    <property type="match status" value="1"/>
</dbReference>
<dbReference type="Gene3D" id="3.40.50.300">
    <property type="entry name" value="P-loop containing nucleotide triphosphate hydrolases"/>
    <property type="match status" value="1"/>
</dbReference>
<dbReference type="Pfam" id="PF00071">
    <property type="entry name" value="Ras"/>
    <property type="match status" value="1"/>
</dbReference>
<evidence type="ECO:0000256" key="2">
    <source>
        <dbReference type="ARBA" id="ARBA00023134"/>
    </source>
</evidence>
<keyword evidence="3" id="KW-0378">Hydrolase</keyword>
<dbReference type="GO" id="GO:0003924">
    <property type="term" value="F:GTPase activity"/>
    <property type="evidence" value="ECO:0007669"/>
    <property type="project" value="InterPro"/>
</dbReference>
<dbReference type="PANTHER" id="PTHR24072">
    <property type="entry name" value="RHO FAMILY GTPASE"/>
    <property type="match status" value="1"/>
</dbReference>
<dbReference type="Proteomes" id="UP001362999">
    <property type="component" value="Unassembled WGS sequence"/>
</dbReference>
<sequence>LYQMDSMIKLVVVGDRGVGKSSQRFISPTQIQFFHSCHTDIAVGPREYKLYYFDTSANDLLCPLTYPQTDVFLVGFSVAQPSSFQDLQNKWLPELHHHCSGVPALKADSDQGPASESTFIRTEQGRQMARKLGVPKYIECSAKTHEGVTMVFDEAATVAVAFRTCKGRKRACVVL</sequence>
<dbReference type="PRINTS" id="PR00449">
    <property type="entry name" value="RASTRNSFRMNG"/>
</dbReference>
<dbReference type="SMART" id="SM00173">
    <property type="entry name" value="RAS"/>
    <property type="match status" value="1"/>
</dbReference>
<dbReference type="EMBL" id="JAWWNJ010000016">
    <property type="protein sequence ID" value="KAK7039539.1"/>
    <property type="molecule type" value="Genomic_DNA"/>
</dbReference>
<evidence type="ECO:0000313" key="4">
    <source>
        <dbReference type="Proteomes" id="UP001362999"/>
    </source>
</evidence>
<dbReference type="SMART" id="SM00175">
    <property type="entry name" value="RAB"/>
    <property type="match status" value="1"/>
</dbReference>
<keyword evidence="2" id="KW-0342">GTP-binding</keyword>
<evidence type="ECO:0000256" key="1">
    <source>
        <dbReference type="ARBA" id="ARBA00022741"/>
    </source>
</evidence>
<feature type="non-terminal residue" evidence="3">
    <location>
        <position position="1"/>
    </location>
</feature>
<dbReference type="SUPFAM" id="SSF52540">
    <property type="entry name" value="P-loop containing nucleoside triphosphate hydrolases"/>
    <property type="match status" value="1"/>
</dbReference>